<gene>
    <name evidence="1" type="ORF">AMEX_G18905</name>
</gene>
<dbReference type="AlphaFoldDB" id="A0A8T2LGJ1"/>
<evidence type="ECO:0000313" key="1">
    <source>
        <dbReference type="EMBL" id="KAG9268021.1"/>
    </source>
</evidence>
<name>A0A8T2LGJ1_ASTMX</name>
<accession>A0A8T2LGJ1</accession>
<dbReference type="EMBL" id="JAICCE010000015">
    <property type="protein sequence ID" value="KAG9268021.1"/>
    <property type="molecule type" value="Genomic_DNA"/>
</dbReference>
<organism evidence="1 2">
    <name type="scientific">Astyanax mexicanus</name>
    <name type="common">Blind cave fish</name>
    <name type="synonym">Astyanax fasciatus mexicanus</name>
    <dbReference type="NCBI Taxonomy" id="7994"/>
    <lineage>
        <taxon>Eukaryota</taxon>
        <taxon>Metazoa</taxon>
        <taxon>Chordata</taxon>
        <taxon>Craniata</taxon>
        <taxon>Vertebrata</taxon>
        <taxon>Euteleostomi</taxon>
        <taxon>Actinopterygii</taxon>
        <taxon>Neopterygii</taxon>
        <taxon>Teleostei</taxon>
        <taxon>Ostariophysi</taxon>
        <taxon>Characiformes</taxon>
        <taxon>Characoidei</taxon>
        <taxon>Acestrorhamphidae</taxon>
        <taxon>Acestrorhamphinae</taxon>
        <taxon>Astyanax</taxon>
    </lineage>
</organism>
<sequence>MSFLKGGLDGQVEKVIDQAADVAKEKVGSLIGGGEKKDKKQGGGGAGGAGIGNMVSGAINKAAADVAADKAADKVMSIGKNLLG</sequence>
<reference evidence="1 2" key="1">
    <citation type="submission" date="2021-07" db="EMBL/GenBank/DDBJ databases">
        <authorList>
            <person name="Imarazene B."/>
            <person name="Zahm M."/>
            <person name="Klopp C."/>
            <person name="Cabau C."/>
            <person name="Beille S."/>
            <person name="Jouanno E."/>
            <person name="Castinel A."/>
            <person name="Lluch J."/>
            <person name="Gil L."/>
            <person name="Kuchtly C."/>
            <person name="Lopez Roques C."/>
            <person name="Donnadieu C."/>
            <person name="Parrinello H."/>
            <person name="Journot L."/>
            <person name="Du K."/>
            <person name="Schartl M."/>
            <person name="Retaux S."/>
            <person name="Guiguen Y."/>
        </authorList>
    </citation>
    <scope>NUCLEOTIDE SEQUENCE [LARGE SCALE GENOMIC DNA]</scope>
    <source>
        <strain evidence="1">Pach_M1</strain>
        <tissue evidence="1">Testis</tissue>
    </source>
</reference>
<dbReference type="Proteomes" id="UP000752171">
    <property type="component" value="Unassembled WGS sequence"/>
</dbReference>
<proteinExistence type="predicted"/>
<evidence type="ECO:0000313" key="2">
    <source>
        <dbReference type="Proteomes" id="UP000752171"/>
    </source>
</evidence>
<protein>
    <submittedName>
        <fullName evidence="1">Uncharacterized protein</fullName>
    </submittedName>
</protein>
<comment type="caution">
    <text evidence="1">The sequence shown here is derived from an EMBL/GenBank/DDBJ whole genome shotgun (WGS) entry which is preliminary data.</text>
</comment>